<dbReference type="RefSeq" id="WP_099018933.1">
    <property type="nucleotide sequence ID" value="NZ_NIHB01000002.1"/>
</dbReference>
<gene>
    <name evidence="1" type="ORF">C8D91_2631</name>
</gene>
<accession>A0A4R6XE34</accession>
<organism evidence="1 2">
    <name type="scientific">Marinicella litoralis</name>
    <dbReference type="NCBI Taxonomy" id="644220"/>
    <lineage>
        <taxon>Bacteria</taxon>
        <taxon>Pseudomonadati</taxon>
        <taxon>Pseudomonadota</taxon>
        <taxon>Gammaproteobacteria</taxon>
        <taxon>Lysobacterales</taxon>
        <taxon>Marinicellaceae</taxon>
        <taxon>Marinicella</taxon>
    </lineage>
</organism>
<keyword evidence="1" id="KW-0675">Receptor</keyword>
<reference evidence="1 2" key="1">
    <citation type="submission" date="2019-03" db="EMBL/GenBank/DDBJ databases">
        <title>Genomic Encyclopedia of Type Strains, Phase IV (KMG-IV): sequencing the most valuable type-strain genomes for metagenomic binning, comparative biology and taxonomic classification.</title>
        <authorList>
            <person name="Goeker M."/>
        </authorList>
    </citation>
    <scope>NUCLEOTIDE SEQUENCE [LARGE SCALE GENOMIC DNA]</scope>
    <source>
        <strain evidence="1 2">DSM 25488</strain>
    </source>
</reference>
<sequence>MSTKDISIAVCGEPAYIKSLIDSISFEPVDSVTLRIKVPGIETKQVLEMNIGKLQVDDNHRIDFFGSNDEALFEFMKTRPANEFNGLIVVVNADDTHRLESIQDDLMQHKNYLKKHALVVAVTGKEYKRIKQAEEHIRQALYDISIVAPVFSIDPENKQDVNLLVESLLCSASPGINESNVATA</sequence>
<dbReference type="OrthoDB" id="4319884at2"/>
<keyword evidence="2" id="KW-1185">Reference proteome</keyword>
<comment type="caution">
    <text evidence="1">The sequence shown here is derived from an EMBL/GenBank/DDBJ whole genome shotgun (WGS) entry which is preliminary data.</text>
</comment>
<dbReference type="AlphaFoldDB" id="A0A4R6XE34"/>
<protein>
    <submittedName>
        <fullName evidence="1">Signal recognition particle receptor subunit beta</fullName>
    </submittedName>
</protein>
<dbReference type="Proteomes" id="UP000295724">
    <property type="component" value="Unassembled WGS sequence"/>
</dbReference>
<evidence type="ECO:0000313" key="1">
    <source>
        <dbReference type="EMBL" id="TDR17572.1"/>
    </source>
</evidence>
<proteinExistence type="predicted"/>
<evidence type="ECO:0000313" key="2">
    <source>
        <dbReference type="Proteomes" id="UP000295724"/>
    </source>
</evidence>
<name>A0A4R6XE34_9GAMM</name>
<dbReference type="EMBL" id="SNZB01000006">
    <property type="protein sequence ID" value="TDR17572.1"/>
    <property type="molecule type" value="Genomic_DNA"/>
</dbReference>